<proteinExistence type="inferred from homology"/>
<evidence type="ECO:0000256" key="4">
    <source>
        <dbReference type="ARBA" id="ARBA00022448"/>
    </source>
</evidence>
<feature type="coiled-coil region" evidence="11">
    <location>
        <begin position="79"/>
        <end position="115"/>
    </location>
</feature>
<keyword evidence="9" id="KW-0472">Membrane</keyword>
<dbReference type="Proteomes" id="UP000295008">
    <property type="component" value="Unassembled WGS sequence"/>
</dbReference>
<dbReference type="Gene3D" id="1.10.287.1700">
    <property type="match status" value="1"/>
</dbReference>
<dbReference type="GO" id="GO:0071973">
    <property type="term" value="P:bacterial-type flagellum-dependent cell motility"/>
    <property type="evidence" value="ECO:0007669"/>
    <property type="project" value="InterPro"/>
</dbReference>
<evidence type="ECO:0000256" key="8">
    <source>
        <dbReference type="ARBA" id="ARBA00022927"/>
    </source>
</evidence>
<dbReference type="AlphaFoldDB" id="A0A4R1RK39"/>
<keyword evidence="13" id="KW-1185">Reference proteome</keyword>
<evidence type="ECO:0000256" key="5">
    <source>
        <dbReference type="ARBA" id="ARBA00022475"/>
    </source>
</evidence>
<keyword evidence="5" id="KW-1003">Cell membrane</keyword>
<keyword evidence="12" id="KW-0969">Cilium</keyword>
<evidence type="ECO:0000256" key="3">
    <source>
        <dbReference type="ARBA" id="ARBA00020392"/>
    </source>
</evidence>
<dbReference type="OrthoDB" id="1727315at2"/>
<evidence type="ECO:0000256" key="9">
    <source>
        <dbReference type="ARBA" id="ARBA00023136"/>
    </source>
</evidence>
<evidence type="ECO:0000256" key="7">
    <source>
        <dbReference type="ARBA" id="ARBA00022795"/>
    </source>
</evidence>
<keyword evidence="11" id="KW-0175">Coiled coil</keyword>
<keyword evidence="4" id="KW-0813">Transport</keyword>
<keyword evidence="12" id="KW-0966">Cell projection</keyword>
<evidence type="ECO:0000256" key="11">
    <source>
        <dbReference type="SAM" id="Coils"/>
    </source>
</evidence>
<dbReference type="GO" id="GO:0005886">
    <property type="term" value="C:plasma membrane"/>
    <property type="evidence" value="ECO:0007669"/>
    <property type="project" value="UniProtKB-SubCell"/>
</dbReference>
<dbReference type="GO" id="GO:0009288">
    <property type="term" value="C:bacterial-type flagellum"/>
    <property type="evidence" value="ECO:0007669"/>
    <property type="project" value="InterPro"/>
</dbReference>
<dbReference type="GO" id="GO:0015031">
    <property type="term" value="P:protein transport"/>
    <property type="evidence" value="ECO:0007669"/>
    <property type="project" value="UniProtKB-KW"/>
</dbReference>
<organism evidence="12 13">
    <name type="scientific">Hydrogenispora ethanolica</name>
    <dbReference type="NCBI Taxonomy" id="1082276"/>
    <lineage>
        <taxon>Bacteria</taxon>
        <taxon>Bacillati</taxon>
        <taxon>Bacillota</taxon>
        <taxon>Hydrogenispora</taxon>
    </lineage>
</organism>
<evidence type="ECO:0000313" key="13">
    <source>
        <dbReference type="Proteomes" id="UP000295008"/>
    </source>
</evidence>
<dbReference type="GO" id="GO:0044781">
    <property type="term" value="P:bacterial-type flagellum organization"/>
    <property type="evidence" value="ECO:0007669"/>
    <property type="project" value="UniProtKB-KW"/>
</dbReference>
<dbReference type="EMBL" id="SLUN01000015">
    <property type="protein sequence ID" value="TCL66543.1"/>
    <property type="molecule type" value="Genomic_DNA"/>
</dbReference>
<keyword evidence="12" id="KW-0282">Flagellum</keyword>
<accession>A0A4R1RK39</accession>
<dbReference type="NCBIfam" id="TIGR02473">
    <property type="entry name" value="flagell_FliJ"/>
    <property type="match status" value="1"/>
</dbReference>
<comment type="subcellular location">
    <subcellularLocation>
        <location evidence="1">Cell membrane</location>
        <topology evidence="1">Peripheral membrane protein</topology>
        <orientation evidence="1">Cytoplasmic side</orientation>
    </subcellularLocation>
</comment>
<reference evidence="12 13" key="1">
    <citation type="submission" date="2019-03" db="EMBL/GenBank/DDBJ databases">
        <title>Genomic Encyclopedia of Type Strains, Phase IV (KMG-IV): sequencing the most valuable type-strain genomes for metagenomic binning, comparative biology and taxonomic classification.</title>
        <authorList>
            <person name="Goeker M."/>
        </authorList>
    </citation>
    <scope>NUCLEOTIDE SEQUENCE [LARGE SCALE GENOMIC DNA]</scope>
    <source>
        <strain evidence="12 13">LX-B</strain>
    </source>
</reference>
<dbReference type="RefSeq" id="WP_132014780.1">
    <property type="nucleotide sequence ID" value="NZ_SLUN01000015.1"/>
</dbReference>
<keyword evidence="8" id="KW-0653">Protein transport</keyword>
<evidence type="ECO:0000256" key="10">
    <source>
        <dbReference type="ARBA" id="ARBA00023225"/>
    </source>
</evidence>
<evidence type="ECO:0000313" key="12">
    <source>
        <dbReference type="EMBL" id="TCL66543.1"/>
    </source>
</evidence>
<sequence>MKKFKFRLESVLQLKVRFEELCLQKLGAAEQLREKAQNELAVCRGRIAETLRFYREQLQNRFDPRISESYYSYLNWLNLEREKAVLLLAQREAEVAEARQRLLEASRERRVVEKLKEKAYRDYRAEELRDEINFLDELGTGRFVRTVGFNQMQEVRE</sequence>
<comment type="similarity">
    <text evidence="2">Belongs to the FliJ family.</text>
</comment>
<dbReference type="InterPro" id="IPR053716">
    <property type="entry name" value="Flag_assembly_chemotaxis_eff"/>
</dbReference>
<gene>
    <name evidence="12" type="ORF">EDC14_101586</name>
</gene>
<dbReference type="Pfam" id="PF02050">
    <property type="entry name" value="FliJ"/>
    <property type="match status" value="1"/>
</dbReference>
<keyword evidence="6" id="KW-0145">Chemotaxis</keyword>
<keyword evidence="10" id="KW-1006">Bacterial flagellum protein export</keyword>
<keyword evidence="7" id="KW-1005">Bacterial flagellum biogenesis</keyword>
<evidence type="ECO:0000256" key="2">
    <source>
        <dbReference type="ARBA" id="ARBA00010004"/>
    </source>
</evidence>
<evidence type="ECO:0000256" key="6">
    <source>
        <dbReference type="ARBA" id="ARBA00022500"/>
    </source>
</evidence>
<comment type="caution">
    <text evidence="12">The sequence shown here is derived from an EMBL/GenBank/DDBJ whole genome shotgun (WGS) entry which is preliminary data.</text>
</comment>
<evidence type="ECO:0000256" key="1">
    <source>
        <dbReference type="ARBA" id="ARBA00004413"/>
    </source>
</evidence>
<protein>
    <recommendedName>
        <fullName evidence="3">Flagellar FliJ protein</fullName>
    </recommendedName>
</protein>
<dbReference type="InterPro" id="IPR012823">
    <property type="entry name" value="Flagell_FliJ"/>
</dbReference>
<name>A0A4R1RK39_HYDET</name>
<dbReference type="GO" id="GO:0006935">
    <property type="term" value="P:chemotaxis"/>
    <property type="evidence" value="ECO:0007669"/>
    <property type="project" value="UniProtKB-KW"/>
</dbReference>